<evidence type="ECO:0000313" key="2">
    <source>
        <dbReference type="Proteomes" id="UP000047420"/>
    </source>
</evidence>
<proteinExistence type="predicted"/>
<evidence type="ECO:0000313" key="1">
    <source>
        <dbReference type="EMBL" id="CRG52127.1"/>
    </source>
</evidence>
<protein>
    <submittedName>
        <fullName evidence="1">Uncharacterized protein</fullName>
    </submittedName>
</protein>
<name>A0ABM9TJE3_9GAMM</name>
<sequence>MPYREGEESAEDLVRKEEVRKQVRSKIMLLSASLKAGNRHEFKIALDGLKPANPDSPHTARIFSQLVEITS</sequence>
<dbReference type="Proteomes" id="UP000047420">
    <property type="component" value="Unassembled WGS sequence"/>
</dbReference>
<comment type="caution">
    <text evidence="1">The sequence shown here is derived from an EMBL/GenBank/DDBJ whole genome shotgun (WGS) entry which is preliminary data.</text>
</comment>
<gene>
    <name evidence="1" type="ORF">ERS008478_03778</name>
</gene>
<keyword evidence="2" id="KW-1185">Reference proteome</keyword>
<organism evidence="1 2">
    <name type="scientific">Yersinia wautersii</name>
    <dbReference type="NCBI Taxonomy" id="1341643"/>
    <lineage>
        <taxon>Bacteria</taxon>
        <taxon>Pseudomonadati</taxon>
        <taxon>Pseudomonadota</taxon>
        <taxon>Gammaproteobacteria</taxon>
        <taxon>Enterobacterales</taxon>
        <taxon>Yersiniaceae</taxon>
        <taxon>Yersinia</taxon>
    </lineage>
</organism>
<accession>A0ABM9TJE3</accession>
<dbReference type="EMBL" id="CVMG01000039">
    <property type="protein sequence ID" value="CRG52127.1"/>
    <property type="molecule type" value="Genomic_DNA"/>
</dbReference>
<dbReference type="RefSeq" id="WP_054877682.1">
    <property type="nucleotide sequence ID" value="NZ_CVMG01000039.1"/>
</dbReference>
<reference evidence="1 2" key="1">
    <citation type="submission" date="2015-03" db="EMBL/GenBank/DDBJ databases">
        <authorList>
            <consortium name="Pathogen Informatics"/>
            <person name="Murphy D."/>
        </authorList>
    </citation>
    <scope>NUCLEOTIDE SEQUENCE [LARGE SCALE GENOMIC DNA]</scope>
    <source>
        <strain evidence="1 2">WP-931201</strain>
    </source>
</reference>